<evidence type="ECO:0000256" key="1">
    <source>
        <dbReference type="SAM" id="MobiDB-lite"/>
    </source>
</evidence>
<dbReference type="InterPro" id="IPR006569">
    <property type="entry name" value="CID_dom"/>
</dbReference>
<organism evidence="3 4">
    <name type="scientific">Coniosporium apollinis</name>
    <dbReference type="NCBI Taxonomy" id="61459"/>
    <lineage>
        <taxon>Eukaryota</taxon>
        <taxon>Fungi</taxon>
        <taxon>Dikarya</taxon>
        <taxon>Ascomycota</taxon>
        <taxon>Pezizomycotina</taxon>
        <taxon>Dothideomycetes</taxon>
        <taxon>Dothideomycetes incertae sedis</taxon>
        <taxon>Coniosporium</taxon>
    </lineage>
</organism>
<dbReference type="SUPFAM" id="SSF48464">
    <property type="entry name" value="ENTH/VHS domain"/>
    <property type="match status" value="1"/>
</dbReference>
<dbReference type="Pfam" id="PF04818">
    <property type="entry name" value="CID"/>
    <property type="match status" value="1"/>
</dbReference>
<evidence type="ECO:0000313" key="4">
    <source>
        <dbReference type="Proteomes" id="UP001172684"/>
    </source>
</evidence>
<feature type="compositionally biased region" description="Polar residues" evidence="1">
    <location>
        <begin position="131"/>
        <end position="148"/>
    </location>
</feature>
<evidence type="ECO:0000313" key="3">
    <source>
        <dbReference type="EMBL" id="KAJ9666154.1"/>
    </source>
</evidence>
<feature type="region of interest" description="Disordered" evidence="1">
    <location>
        <begin position="116"/>
        <end position="148"/>
    </location>
</feature>
<dbReference type="PROSITE" id="PS51391">
    <property type="entry name" value="CID"/>
    <property type="match status" value="1"/>
</dbReference>
<evidence type="ECO:0000259" key="2">
    <source>
        <dbReference type="PROSITE" id="PS51391"/>
    </source>
</evidence>
<sequence length="487" mass="53737">MSLPSAEVAADFRDALQDLKMNSRPEISNLTIIAKENTEHAQAISRELENHIRATRPEWKLPALYVLDSIVKNVGTPYTVYLSRNLYKTFMDAYTLVDSQTRKAMEGLLRTWKQPVPESMDTRPDGGISNPAATGTVTKASSEPAARQTSSCRIHYPLAAHPDTPEYSVCSTFNPSKRNKSNGSNYLHTTPVPLNLSQLLAQFTAPKPAPAPAPVPVAPPPPAASNGTAWLLEALRSQNLVPGQAASSTPVATVTTPIPAQLQARLPQHMAQNIQNDVEMTTASIRRPRPQLKFLLYEANPNQCQECGRRFPATEEGKKLKARHHDWHFQVNMRLAEAANRPLQREWYCGEETWIKMRDRAPDIDIFEDKPSTAAAQELDGGKDKLPQVPYVLTSTEALGASVQCPVCHDTFKPVWHPEAEDWVWMDAVKRGDKVYHASCLAEISRDGGSIGTPQPTPATIVWRLGSGRIGGYAHVLVLEPRSTALV</sequence>
<feature type="domain" description="CID" evidence="2">
    <location>
        <begin position="4"/>
        <end position="145"/>
    </location>
</feature>
<protein>
    <submittedName>
        <fullName evidence="3">mRNA 3' end processing factor</fullName>
    </submittedName>
</protein>
<dbReference type="InterPro" id="IPR054127">
    <property type="entry name" value="Pcf11_C"/>
</dbReference>
<dbReference type="CDD" id="cd16982">
    <property type="entry name" value="CID_Pcf11"/>
    <property type="match status" value="1"/>
</dbReference>
<dbReference type="EMBL" id="JAPDRL010000022">
    <property type="protein sequence ID" value="KAJ9666154.1"/>
    <property type="molecule type" value="Genomic_DNA"/>
</dbReference>
<dbReference type="PANTHER" id="PTHR15921">
    <property type="entry name" value="PRE-MRNA CLEAVAGE COMPLEX II"/>
    <property type="match status" value="1"/>
</dbReference>
<dbReference type="Gene3D" id="1.25.40.90">
    <property type="match status" value="1"/>
</dbReference>
<proteinExistence type="predicted"/>
<gene>
    <name evidence="3" type="primary">PCF11</name>
    <name evidence="3" type="ORF">H2201_003833</name>
</gene>
<dbReference type="Proteomes" id="UP001172684">
    <property type="component" value="Unassembled WGS sequence"/>
</dbReference>
<accession>A0ABQ9NXY4</accession>
<dbReference type="SMART" id="SM00582">
    <property type="entry name" value="RPR"/>
    <property type="match status" value="1"/>
</dbReference>
<keyword evidence="4" id="KW-1185">Reference proteome</keyword>
<dbReference type="PANTHER" id="PTHR15921:SF3">
    <property type="entry name" value="PRE-MRNA CLEAVAGE COMPLEX 2 PROTEIN PCF11"/>
    <property type="match status" value="1"/>
</dbReference>
<reference evidence="3" key="1">
    <citation type="submission" date="2022-10" db="EMBL/GenBank/DDBJ databases">
        <title>Culturing micro-colonial fungi from biological soil crusts in the Mojave desert and describing Neophaeococcomyces mojavensis, and introducing the new genera and species Taxawa tesnikishii.</title>
        <authorList>
            <person name="Kurbessoian T."/>
            <person name="Stajich J.E."/>
        </authorList>
    </citation>
    <scope>NUCLEOTIDE SEQUENCE</scope>
    <source>
        <strain evidence="3">TK_1</strain>
    </source>
</reference>
<dbReference type="InterPro" id="IPR008942">
    <property type="entry name" value="ENTH_VHS"/>
</dbReference>
<dbReference type="InterPro" id="IPR047415">
    <property type="entry name" value="Pcf11_CID"/>
</dbReference>
<dbReference type="InterPro" id="IPR045154">
    <property type="entry name" value="PCF11-like"/>
</dbReference>
<name>A0ABQ9NXY4_9PEZI</name>
<dbReference type="Pfam" id="PF21936">
    <property type="entry name" value="Pcf11_C"/>
    <property type="match status" value="1"/>
</dbReference>
<comment type="caution">
    <text evidence="3">The sequence shown here is derived from an EMBL/GenBank/DDBJ whole genome shotgun (WGS) entry which is preliminary data.</text>
</comment>